<evidence type="ECO:0000313" key="1">
    <source>
        <dbReference type="EMBL" id="TFV48047.1"/>
    </source>
</evidence>
<dbReference type="AlphaFoldDB" id="A0A4Y9LYZ4"/>
<comment type="caution">
    <text evidence="1">The sequence shown here is derived from an EMBL/GenBank/DDBJ whole genome shotgun (WGS) entry which is preliminary data.</text>
</comment>
<dbReference type="Proteomes" id="UP000297966">
    <property type="component" value="Unassembled WGS sequence"/>
</dbReference>
<accession>A0A4Y9LYZ4</accession>
<reference evidence="1 2" key="1">
    <citation type="submission" date="2019-03" db="EMBL/GenBank/DDBJ databases">
        <title>Bradyrhizobium diversity isolated from nodules of Chamaecrista fasciculata.</title>
        <authorList>
            <person name="Klepa M.S."/>
            <person name="Urquiaga M.O."/>
            <person name="Hungria M."/>
            <person name="Delamuta J.R."/>
        </authorList>
    </citation>
    <scope>NUCLEOTIDE SEQUENCE [LARGE SCALE GENOMIC DNA]</scope>
    <source>
        <strain evidence="1 2">CNPSo 3448</strain>
    </source>
</reference>
<gene>
    <name evidence="1" type="ORF">E4K65_14615</name>
</gene>
<organism evidence="1 2">
    <name type="scientific">Bradyrhizobium niftali</name>
    <dbReference type="NCBI Taxonomy" id="2560055"/>
    <lineage>
        <taxon>Bacteria</taxon>
        <taxon>Pseudomonadati</taxon>
        <taxon>Pseudomonadota</taxon>
        <taxon>Alphaproteobacteria</taxon>
        <taxon>Hyphomicrobiales</taxon>
        <taxon>Nitrobacteraceae</taxon>
        <taxon>Bradyrhizobium</taxon>
    </lineage>
</organism>
<name>A0A4Y9LYZ4_9BRAD</name>
<dbReference type="EMBL" id="SPQT01000006">
    <property type="protein sequence ID" value="TFV48047.1"/>
    <property type="molecule type" value="Genomic_DNA"/>
</dbReference>
<sequence>MAVIVSWRTYLAQAHPRLFENDRPESSLGYARYQEGWRDLMDDLCATIEAALGEDEAFRFLGIGQKMGLFWIRWEGEVSADTRAKIEEAIHLAAKRANRTCTICGLETAPKEA</sequence>
<protein>
    <submittedName>
        <fullName evidence="1">Uncharacterized protein</fullName>
    </submittedName>
</protein>
<dbReference type="RefSeq" id="WP_135174762.1">
    <property type="nucleotide sequence ID" value="NZ_SPQT01000006.1"/>
</dbReference>
<dbReference type="OrthoDB" id="7906710at2"/>
<proteinExistence type="predicted"/>
<evidence type="ECO:0000313" key="2">
    <source>
        <dbReference type="Proteomes" id="UP000297966"/>
    </source>
</evidence>
<keyword evidence="2" id="KW-1185">Reference proteome</keyword>